<accession>A0A1E3PQX3</accession>
<proteinExistence type="predicted"/>
<dbReference type="OrthoDB" id="5545479at2759"/>
<dbReference type="STRING" id="857566.A0A1E3PQX3"/>
<organism evidence="1 2">
    <name type="scientific">Nadsonia fulvescens var. elongata DSM 6958</name>
    <dbReference type="NCBI Taxonomy" id="857566"/>
    <lineage>
        <taxon>Eukaryota</taxon>
        <taxon>Fungi</taxon>
        <taxon>Dikarya</taxon>
        <taxon>Ascomycota</taxon>
        <taxon>Saccharomycotina</taxon>
        <taxon>Dipodascomycetes</taxon>
        <taxon>Dipodascales</taxon>
        <taxon>Dipodascales incertae sedis</taxon>
        <taxon>Nadsonia</taxon>
    </lineage>
</organism>
<evidence type="ECO:0000313" key="2">
    <source>
        <dbReference type="Proteomes" id="UP000095009"/>
    </source>
</evidence>
<dbReference type="Proteomes" id="UP000095009">
    <property type="component" value="Unassembled WGS sequence"/>
</dbReference>
<dbReference type="AlphaFoldDB" id="A0A1E3PQX3"/>
<protein>
    <submittedName>
        <fullName evidence="1">Uncharacterized protein</fullName>
    </submittedName>
</protein>
<name>A0A1E3PQX3_9ASCO</name>
<reference evidence="1 2" key="1">
    <citation type="journal article" date="2016" name="Proc. Natl. Acad. Sci. U.S.A.">
        <title>Comparative genomics of biotechnologically important yeasts.</title>
        <authorList>
            <person name="Riley R."/>
            <person name="Haridas S."/>
            <person name="Wolfe K.H."/>
            <person name="Lopes M.R."/>
            <person name="Hittinger C.T."/>
            <person name="Goeker M."/>
            <person name="Salamov A.A."/>
            <person name="Wisecaver J.H."/>
            <person name="Long T.M."/>
            <person name="Calvey C.H."/>
            <person name="Aerts A.L."/>
            <person name="Barry K.W."/>
            <person name="Choi C."/>
            <person name="Clum A."/>
            <person name="Coughlan A.Y."/>
            <person name="Deshpande S."/>
            <person name="Douglass A.P."/>
            <person name="Hanson S.J."/>
            <person name="Klenk H.-P."/>
            <person name="LaButti K.M."/>
            <person name="Lapidus A."/>
            <person name="Lindquist E.A."/>
            <person name="Lipzen A.M."/>
            <person name="Meier-Kolthoff J.P."/>
            <person name="Ohm R.A."/>
            <person name="Otillar R.P."/>
            <person name="Pangilinan J.L."/>
            <person name="Peng Y."/>
            <person name="Rokas A."/>
            <person name="Rosa C.A."/>
            <person name="Scheuner C."/>
            <person name="Sibirny A.A."/>
            <person name="Slot J.C."/>
            <person name="Stielow J.B."/>
            <person name="Sun H."/>
            <person name="Kurtzman C.P."/>
            <person name="Blackwell M."/>
            <person name="Grigoriev I.V."/>
            <person name="Jeffries T.W."/>
        </authorList>
    </citation>
    <scope>NUCLEOTIDE SEQUENCE [LARGE SCALE GENOMIC DNA]</scope>
    <source>
        <strain evidence="1 2">DSM 6958</strain>
    </source>
</reference>
<dbReference type="PANTHER" id="PTHR28139:SF1">
    <property type="entry name" value="UPF0768 PROTEIN YBL029C-A"/>
    <property type="match status" value="1"/>
</dbReference>
<gene>
    <name evidence="1" type="ORF">NADFUDRAFT_77591</name>
</gene>
<evidence type="ECO:0000313" key="1">
    <source>
        <dbReference type="EMBL" id="ODQ67644.1"/>
    </source>
</evidence>
<dbReference type="PANTHER" id="PTHR28139">
    <property type="entry name" value="UPF0768 PROTEIN YBL029C-A"/>
    <property type="match status" value="1"/>
</dbReference>
<keyword evidence="2" id="KW-1185">Reference proteome</keyword>
<sequence length="134" mass="15078">MFFFFTFGANLASKIGVALKIFGSTLIFDVWIRTNFNSLDSKYQSHQFYCPHCHNNSVSVVKVREFFTFCFIPVIPTNWGTELKCSICQWSQSTNETMINGMLGQQPPVNGSYHAGEAMSYPSNIQRPAMAAGK</sequence>
<dbReference type="EMBL" id="KV454407">
    <property type="protein sequence ID" value="ODQ67644.1"/>
    <property type="molecule type" value="Genomic_DNA"/>
</dbReference>